<reference evidence="1 2" key="1">
    <citation type="submission" date="2017-06" db="EMBL/GenBank/DDBJ databases">
        <title>Investigating the central metabolism of Clostridium thermosuccinogenes.</title>
        <authorList>
            <person name="Koendjbiharie J.G."/>
            <person name="van Kranenburg R."/>
        </authorList>
    </citation>
    <scope>NUCLEOTIDE SEQUENCE [LARGE SCALE GENOMIC DNA]</scope>
    <source>
        <strain evidence="1 2">DSM 5806</strain>
    </source>
</reference>
<proteinExistence type="predicted"/>
<evidence type="ECO:0000313" key="2">
    <source>
        <dbReference type="Proteomes" id="UP000236151"/>
    </source>
</evidence>
<name>A0A2K2FJX7_9CLOT</name>
<evidence type="ECO:0000313" key="1">
    <source>
        <dbReference type="EMBL" id="PNT99089.1"/>
    </source>
</evidence>
<dbReference type="RefSeq" id="WP_103081511.1">
    <property type="nucleotide sequence ID" value="NZ_CP021850.1"/>
</dbReference>
<dbReference type="Proteomes" id="UP000236151">
    <property type="component" value="Unassembled WGS sequence"/>
</dbReference>
<protein>
    <submittedName>
        <fullName evidence="1">Uncharacterized protein</fullName>
    </submittedName>
</protein>
<dbReference type="KEGG" id="cthd:CDO33_18370"/>
<dbReference type="AlphaFoldDB" id="A0A2K2FJX7"/>
<accession>A0A2K2FJX7</accession>
<organism evidence="1 2">
    <name type="scientific">Clostridium thermosuccinogenes</name>
    <dbReference type="NCBI Taxonomy" id="84032"/>
    <lineage>
        <taxon>Bacteria</taxon>
        <taxon>Bacillati</taxon>
        <taxon>Bacillota</taxon>
        <taxon>Clostridia</taxon>
        <taxon>Eubacteriales</taxon>
        <taxon>Clostridiaceae</taxon>
        <taxon>Clostridium</taxon>
    </lineage>
</organism>
<sequence length="221" mass="24329">MIKKLAIFFVLGISIGLLAILATGPQGSFNSEPDKVAVSKDSNIVLDFADAGVKIEGWDKDFVQISALAPTVDNGKQNYQGLKYKIATDKNNISLTEYSMAYSTIYSFQSWMPLSQFEKYKDQSRDVHGLSISMSNAPGDYSFLINVPKDIPLEITAGFIKASGCTLFYTKAERTVLKDSNIIKGFISEGDIIEVKDCTINSDSSFNNKSLEMKGNKLTNE</sequence>
<keyword evidence="2" id="KW-1185">Reference proteome</keyword>
<dbReference type="EMBL" id="NIOJ01000021">
    <property type="protein sequence ID" value="PNT99089.1"/>
    <property type="molecule type" value="Genomic_DNA"/>
</dbReference>
<gene>
    <name evidence="1" type="ORF">CDQ84_09545</name>
</gene>
<comment type="caution">
    <text evidence="1">The sequence shown here is derived from an EMBL/GenBank/DDBJ whole genome shotgun (WGS) entry which is preliminary data.</text>
</comment>